<sequence length="73" mass="8450">MTNRVGKRLKSILLLIVSTYMHQHSGAIPYPKKHQHSGAIPYPRKHQQHRSAIPYPRNIKTVVQWNVEDPSNV</sequence>
<gene>
    <name evidence="3" type="ORF">Bhyg_04709</name>
</gene>
<evidence type="ECO:0000313" key="3">
    <source>
        <dbReference type="EMBL" id="KAJ6649473.1"/>
    </source>
</evidence>
<feature type="signal peptide" evidence="2">
    <location>
        <begin position="1"/>
        <end position="27"/>
    </location>
</feature>
<dbReference type="EMBL" id="WJQU01000001">
    <property type="protein sequence ID" value="KAJ6649473.1"/>
    <property type="molecule type" value="Genomic_DNA"/>
</dbReference>
<comment type="caution">
    <text evidence="3">The sequence shown here is derived from an EMBL/GenBank/DDBJ whole genome shotgun (WGS) entry which is preliminary data.</text>
</comment>
<keyword evidence="2" id="KW-0732">Signal</keyword>
<keyword evidence="4" id="KW-1185">Reference proteome</keyword>
<evidence type="ECO:0000256" key="1">
    <source>
        <dbReference type="SAM" id="MobiDB-lite"/>
    </source>
</evidence>
<evidence type="ECO:0000256" key="2">
    <source>
        <dbReference type="SAM" id="SignalP"/>
    </source>
</evidence>
<evidence type="ECO:0008006" key="5">
    <source>
        <dbReference type="Google" id="ProtNLM"/>
    </source>
</evidence>
<accession>A0A9Q0NFS1</accession>
<proteinExistence type="predicted"/>
<dbReference type="AlphaFoldDB" id="A0A9Q0NFS1"/>
<feature type="chain" id="PRO_5040339601" description="Secreted protein" evidence="2">
    <location>
        <begin position="28"/>
        <end position="73"/>
    </location>
</feature>
<feature type="region of interest" description="Disordered" evidence="1">
    <location>
        <begin position="29"/>
        <end position="50"/>
    </location>
</feature>
<reference evidence="3" key="1">
    <citation type="submission" date="2022-07" db="EMBL/GenBank/DDBJ databases">
        <authorList>
            <person name="Trinca V."/>
            <person name="Uliana J.V.C."/>
            <person name="Torres T.T."/>
            <person name="Ward R.J."/>
            <person name="Monesi N."/>
        </authorList>
    </citation>
    <scope>NUCLEOTIDE SEQUENCE</scope>
    <source>
        <strain evidence="3">HSMRA1968</strain>
        <tissue evidence="3">Whole embryos</tissue>
    </source>
</reference>
<organism evidence="3 4">
    <name type="scientific">Pseudolycoriella hygida</name>
    <dbReference type="NCBI Taxonomy" id="35572"/>
    <lineage>
        <taxon>Eukaryota</taxon>
        <taxon>Metazoa</taxon>
        <taxon>Ecdysozoa</taxon>
        <taxon>Arthropoda</taxon>
        <taxon>Hexapoda</taxon>
        <taxon>Insecta</taxon>
        <taxon>Pterygota</taxon>
        <taxon>Neoptera</taxon>
        <taxon>Endopterygota</taxon>
        <taxon>Diptera</taxon>
        <taxon>Nematocera</taxon>
        <taxon>Sciaroidea</taxon>
        <taxon>Sciaridae</taxon>
        <taxon>Pseudolycoriella</taxon>
    </lineage>
</organism>
<protein>
    <recommendedName>
        <fullName evidence="5">Secreted protein</fullName>
    </recommendedName>
</protein>
<name>A0A9Q0NFS1_9DIPT</name>
<dbReference type="Proteomes" id="UP001151699">
    <property type="component" value="Chromosome A"/>
</dbReference>
<evidence type="ECO:0000313" key="4">
    <source>
        <dbReference type="Proteomes" id="UP001151699"/>
    </source>
</evidence>